<keyword evidence="9" id="KW-0535">Nitrogen fixation</keyword>
<dbReference type="SFLD" id="SFLDF00281">
    <property type="entry name" value="FeMo_cofactor_biosynthesis_pro"/>
    <property type="match status" value="1"/>
</dbReference>
<dbReference type="InterPro" id="IPR007197">
    <property type="entry name" value="rSAM"/>
</dbReference>
<keyword evidence="13" id="KW-1185">Reference proteome</keyword>
<accession>A0A2N0YYL2</accession>
<keyword evidence="4" id="KW-0004">4Fe-4S</keyword>
<evidence type="ECO:0000313" key="12">
    <source>
        <dbReference type="EMBL" id="PKG22342.1"/>
    </source>
</evidence>
<dbReference type="EMBL" id="PISE01000044">
    <property type="protein sequence ID" value="PKG22342.1"/>
    <property type="molecule type" value="Genomic_DNA"/>
</dbReference>
<dbReference type="NCBIfam" id="TIGR01290">
    <property type="entry name" value="nifB"/>
    <property type="match status" value="1"/>
</dbReference>
<keyword evidence="7" id="KW-0408">Iron</keyword>
<dbReference type="AlphaFoldDB" id="A0A2N0YYL2"/>
<gene>
    <name evidence="12" type="primary">nifB</name>
    <name evidence="12" type="ORF">CWS01_17920</name>
</gene>
<dbReference type="Proteomes" id="UP000233375">
    <property type="component" value="Unassembled WGS sequence"/>
</dbReference>
<dbReference type="SFLD" id="SFLDG01067">
    <property type="entry name" value="SPASM/twitch_domain_containing"/>
    <property type="match status" value="1"/>
</dbReference>
<dbReference type="SFLD" id="SFLDG01068">
    <property type="entry name" value="FeMo_cofactor_biosynthesis_pro"/>
    <property type="match status" value="1"/>
</dbReference>
<dbReference type="PANTHER" id="PTHR43787:SF13">
    <property type="entry name" value="FEMO COFACTOR BIOSYNTHESIS PROTEIN NIFB"/>
    <property type="match status" value="1"/>
</dbReference>
<evidence type="ECO:0000256" key="5">
    <source>
        <dbReference type="ARBA" id="ARBA00022691"/>
    </source>
</evidence>
<evidence type="ECO:0000256" key="2">
    <source>
        <dbReference type="ARBA" id="ARBA00005155"/>
    </source>
</evidence>
<protein>
    <submittedName>
        <fullName evidence="12">Nitrogenase cofactor biosynthesis protein NifB</fullName>
    </submittedName>
</protein>
<dbReference type="InterPro" id="IPR058240">
    <property type="entry name" value="rSAM_sf"/>
</dbReference>
<dbReference type="CDD" id="cd01335">
    <property type="entry name" value="Radical_SAM"/>
    <property type="match status" value="1"/>
</dbReference>
<comment type="cofactor">
    <cofactor evidence="1">
        <name>[4Fe-4S] cluster</name>
        <dbReference type="ChEBI" id="CHEBI:49883"/>
    </cofactor>
</comment>
<keyword evidence="8" id="KW-0411">Iron-sulfur</keyword>
<dbReference type="PANTHER" id="PTHR43787">
    <property type="entry name" value="FEMO COFACTOR BIOSYNTHESIS PROTEIN NIFB-RELATED"/>
    <property type="match status" value="1"/>
</dbReference>
<proteinExistence type="inferred from homology"/>
<dbReference type="Gene3D" id="3.30.420.130">
    <property type="entry name" value="Dinitrogenase iron-molybdenum cofactor biosynthesis domain"/>
    <property type="match status" value="1"/>
</dbReference>
<dbReference type="SUPFAM" id="SSF53146">
    <property type="entry name" value="Nitrogenase accessory factor-like"/>
    <property type="match status" value="1"/>
</dbReference>
<dbReference type="UniPathway" id="UPA00782"/>
<organism evidence="12 13">
    <name type="scientific">Niallia nealsonii</name>
    <dbReference type="NCBI Taxonomy" id="115979"/>
    <lineage>
        <taxon>Bacteria</taxon>
        <taxon>Bacillati</taxon>
        <taxon>Bacillota</taxon>
        <taxon>Bacilli</taxon>
        <taxon>Bacillales</taxon>
        <taxon>Bacillaceae</taxon>
        <taxon>Niallia</taxon>
    </lineage>
</organism>
<evidence type="ECO:0000256" key="4">
    <source>
        <dbReference type="ARBA" id="ARBA00022485"/>
    </source>
</evidence>
<dbReference type="GO" id="GO:0051539">
    <property type="term" value="F:4 iron, 4 sulfur cluster binding"/>
    <property type="evidence" value="ECO:0007669"/>
    <property type="project" value="UniProtKB-KW"/>
</dbReference>
<dbReference type="SFLD" id="SFLDS00029">
    <property type="entry name" value="Radical_SAM"/>
    <property type="match status" value="1"/>
</dbReference>
<evidence type="ECO:0000256" key="8">
    <source>
        <dbReference type="ARBA" id="ARBA00023014"/>
    </source>
</evidence>
<dbReference type="InterPro" id="IPR003731">
    <property type="entry name" value="Di-Nase_FeMo-co_biosynth"/>
</dbReference>
<evidence type="ECO:0000259" key="11">
    <source>
        <dbReference type="PROSITE" id="PS51918"/>
    </source>
</evidence>
<dbReference type="Pfam" id="PF04055">
    <property type="entry name" value="Radical_SAM"/>
    <property type="match status" value="1"/>
</dbReference>
<evidence type="ECO:0000256" key="10">
    <source>
        <dbReference type="ARBA" id="ARBA00023239"/>
    </source>
</evidence>
<keyword evidence="5" id="KW-0949">S-adenosyl-L-methionine</keyword>
<evidence type="ECO:0000256" key="7">
    <source>
        <dbReference type="ARBA" id="ARBA00023004"/>
    </source>
</evidence>
<keyword evidence="10" id="KW-0456">Lyase</keyword>
<name>A0A2N0YYL2_9BACI</name>
<dbReference type="GO" id="GO:0046872">
    <property type="term" value="F:metal ion binding"/>
    <property type="evidence" value="ECO:0007669"/>
    <property type="project" value="UniProtKB-KW"/>
</dbReference>
<dbReference type="InterPro" id="IPR000385">
    <property type="entry name" value="MoaA_NifB_PqqE_Fe-S-bd_CS"/>
</dbReference>
<reference evidence="12 13" key="1">
    <citation type="journal article" date="2003" name="Int. J. Syst. Evol. Microbiol.">
        <title>Bacillus nealsonii sp. nov., isolated from a spacecraft-assembly facility, whose spores are gamma-radiation resistant.</title>
        <authorList>
            <person name="Venkateswaran K."/>
            <person name="Kempf M."/>
            <person name="Chen F."/>
            <person name="Satomi M."/>
            <person name="Nicholson W."/>
            <person name="Kern R."/>
        </authorList>
    </citation>
    <scope>NUCLEOTIDE SEQUENCE [LARGE SCALE GENOMIC DNA]</scope>
    <source>
        <strain evidence="12 13">FO-92</strain>
    </source>
</reference>
<dbReference type="Pfam" id="PF02579">
    <property type="entry name" value="Nitro_FeMo-Co"/>
    <property type="match status" value="1"/>
</dbReference>
<dbReference type="InterPro" id="IPR036105">
    <property type="entry name" value="DiNase_FeMo-co_biosyn_sf"/>
</dbReference>
<dbReference type="InterPro" id="IPR005980">
    <property type="entry name" value="Nase_CF_NifB"/>
</dbReference>
<comment type="caution">
    <text evidence="12">The sequence shown here is derived from an EMBL/GenBank/DDBJ whole genome shotgun (WGS) entry which is preliminary data.</text>
</comment>
<dbReference type="Gene3D" id="3.20.20.70">
    <property type="entry name" value="Aldolase class I"/>
    <property type="match status" value="1"/>
</dbReference>
<comment type="pathway">
    <text evidence="2">Cofactor biosynthesis; Fe-Mo cofactor biosynthesis.</text>
</comment>
<dbReference type="OrthoDB" id="9764725at2"/>
<keyword evidence="6" id="KW-0479">Metal-binding</keyword>
<evidence type="ECO:0000256" key="6">
    <source>
        <dbReference type="ARBA" id="ARBA00022723"/>
    </source>
</evidence>
<dbReference type="PROSITE" id="PS01305">
    <property type="entry name" value="MOAA_NIFB_PQQE"/>
    <property type="match status" value="1"/>
</dbReference>
<evidence type="ECO:0000313" key="13">
    <source>
        <dbReference type="Proteomes" id="UP000233375"/>
    </source>
</evidence>
<evidence type="ECO:0000256" key="9">
    <source>
        <dbReference type="ARBA" id="ARBA00023231"/>
    </source>
</evidence>
<dbReference type="PROSITE" id="PS51918">
    <property type="entry name" value="RADICAL_SAM"/>
    <property type="match status" value="1"/>
</dbReference>
<feature type="domain" description="Radical SAM core" evidence="11">
    <location>
        <begin position="20"/>
        <end position="269"/>
    </location>
</feature>
<evidence type="ECO:0000256" key="1">
    <source>
        <dbReference type="ARBA" id="ARBA00001966"/>
    </source>
</evidence>
<comment type="similarity">
    <text evidence="3">Belongs to the radical SAM superfamily. NifB family.</text>
</comment>
<dbReference type="SUPFAM" id="SSF102114">
    <property type="entry name" value="Radical SAM enzymes"/>
    <property type="match status" value="1"/>
</dbReference>
<dbReference type="GO" id="GO:0016829">
    <property type="term" value="F:lyase activity"/>
    <property type="evidence" value="ECO:0007669"/>
    <property type="project" value="UniProtKB-KW"/>
</dbReference>
<evidence type="ECO:0000256" key="3">
    <source>
        <dbReference type="ARBA" id="ARBA00006804"/>
    </source>
</evidence>
<sequence>MNQDLEDRIARHPCYSEDAHHYFARMHVPVAPACNIQCNYCSRKFDCANESRPGVVSEVLKPEEAVKKVLVVAGEIKQTSVVGIAGPGDPLANPERTFETFRGVAKKASDLKLCLSTNGLRLLEFVDQIHELNIDHVTITINAVNPLVGQHIYSWIFYEGKRYKGIEAAEILINNQLKGLEALTERGILCKVNSVLIPGINDHHMEEVSKAIKDRGAFVHNIMPLIVTPDTVFEKNGIRNPTAKEVQQVQEKCSGSLKMMKHCRQCRADAVGLLGEDRSSEFTKEKLMNISIHYDLEERKNYQEKLELKIQESKKKKQGKVAKIRAEASFSIPGIRIAITTRGNARVNLHFGHAKEFLIFDVHKEVIKFVGVRKVQSYCVGKINCGTNKKPILAETATILKDCQMLLCSGIGEAPQKYLLERGIVPFIKSGNIEELLYESSKFYQYMNSSEPIFM</sequence>
<dbReference type="InterPro" id="IPR013785">
    <property type="entry name" value="Aldolase_TIM"/>
</dbReference>